<comment type="cofactor">
    <cofactor evidence="1">
        <name>[4Fe-4S] cluster</name>
        <dbReference type="ChEBI" id="CHEBI:49883"/>
    </cofactor>
</comment>
<dbReference type="InterPro" id="IPR013985">
    <property type="entry name" value="Ald_Fedxn_OxRdtase_dom3"/>
</dbReference>
<evidence type="ECO:0000259" key="9">
    <source>
        <dbReference type="SMART" id="SM00790"/>
    </source>
</evidence>
<evidence type="ECO:0000256" key="8">
    <source>
        <dbReference type="ARBA" id="ARBA00049934"/>
    </source>
</evidence>
<dbReference type="InterPro" id="IPR036503">
    <property type="entry name" value="Ald_Fedxn_OxRdtase_N_sf"/>
</dbReference>
<dbReference type="InterPro" id="IPR001203">
    <property type="entry name" value="OxRdtase_Ald_Fedxn_C"/>
</dbReference>
<protein>
    <submittedName>
        <fullName evidence="10">Aldehyde ferredoxin oxidoreductase</fullName>
    </submittedName>
</protein>
<dbReference type="GO" id="GO:0051539">
    <property type="term" value="F:4 iron, 4 sulfur cluster binding"/>
    <property type="evidence" value="ECO:0007669"/>
    <property type="project" value="UniProtKB-KW"/>
</dbReference>
<dbReference type="Pfam" id="PF02730">
    <property type="entry name" value="AFOR_N"/>
    <property type="match status" value="1"/>
</dbReference>
<dbReference type="GO" id="GO:0009055">
    <property type="term" value="F:electron transfer activity"/>
    <property type="evidence" value="ECO:0007669"/>
    <property type="project" value="InterPro"/>
</dbReference>
<keyword evidence="3" id="KW-0004">4Fe-4S</keyword>
<accession>A0A419EUA5</accession>
<dbReference type="Gene3D" id="1.10.599.10">
    <property type="entry name" value="Aldehyde Ferredoxin Oxidoreductase Protein, subunit A, domain 3"/>
    <property type="match status" value="1"/>
</dbReference>
<organism evidence="10 11">
    <name type="scientific">Candidatus Abyssobacteria bacterium SURF_17</name>
    <dbReference type="NCBI Taxonomy" id="2093361"/>
    <lineage>
        <taxon>Bacteria</taxon>
        <taxon>Pseudomonadati</taxon>
        <taxon>Candidatus Hydrogenedentota</taxon>
        <taxon>Candidatus Abyssobacteria</taxon>
    </lineage>
</organism>
<keyword evidence="4" id="KW-0479">Metal-binding</keyword>
<dbReference type="EMBL" id="QZKI01000099">
    <property type="protein sequence ID" value="RJP67787.1"/>
    <property type="molecule type" value="Genomic_DNA"/>
</dbReference>
<dbReference type="PANTHER" id="PTHR30038">
    <property type="entry name" value="ALDEHYDE FERREDOXIN OXIDOREDUCTASE"/>
    <property type="match status" value="1"/>
</dbReference>
<sequence>MNKILRVDMTAQTVTEEAVGGQYAGLGGRGLTSKIVNAEVPPLCHPLGRENKLVMAPGLLSGTAAPCSGRLSVGGKSPLTGGIKEANAGGTAAQRLGRLGIAAIVVEGEPPKGTLWKLVVTKSGAELLPASEVKGANNYKLVEKLTKTYGDKVSYISIGSAGERLMSAASVAVTDLENRPTRHAGRGGLGAVMGSKGLKAIVLDDKGAAAVPVSDQEAFKQAVKKFSMALKEHAVTGKGLPTYGTNILTNIINEAGGFPTRNFSEGKFEDAAKVSGEMQREIILKRGGVATHPCSRGCVIQCSRIYMDKNKKYLTKGPEYETVWANGPNCGINDLDVIARLDRLYDDIGLDTIEMGATLAVLMESGYIAFGDGAGAIKIIREEVGKATPLGRVLGNGCAVTGQVFGVKRVPVVKRQALPAYDPRAIKGIGVTFATSPMGADHTAGYSITANILNVGGTVSPLKTEGQMELSRNLQIATAAIDSTGLCLFVAFAVLDIPEAFEAIYEMINAQYGLNLGPNDVTALGKTVLKAELEFNAQAGFTAKEDRLPMFFETEKLPPHNTVFDVSHEELDATLRF</sequence>
<dbReference type="InterPro" id="IPR051919">
    <property type="entry name" value="W-dependent_AOR"/>
</dbReference>
<feature type="domain" description="Aldehyde ferredoxin oxidoreductase N-terminal" evidence="9">
    <location>
        <begin position="1"/>
        <end position="207"/>
    </location>
</feature>
<evidence type="ECO:0000256" key="2">
    <source>
        <dbReference type="ARBA" id="ARBA00011032"/>
    </source>
</evidence>
<dbReference type="SMART" id="SM00790">
    <property type="entry name" value="AFOR_N"/>
    <property type="match status" value="1"/>
</dbReference>
<evidence type="ECO:0000256" key="6">
    <source>
        <dbReference type="ARBA" id="ARBA00023004"/>
    </source>
</evidence>
<comment type="cofactor">
    <cofactor evidence="8">
        <name>tungstopterin</name>
        <dbReference type="ChEBI" id="CHEBI:30402"/>
    </cofactor>
</comment>
<dbReference type="AlphaFoldDB" id="A0A419EUA5"/>
<dbReference type="Proteomes" id="UP000285961">
    <property type="component" value="Unassembled WGS sequence"/>
</dbReference>
<evidence type="ECO:0000256" key="7">
    <source>
        <dbReference type="ARBA" id="ARBA00023014"/>
    </source>
</evidence>
<dbReference type="InterPro" id="IPR013983">
    <property type="entry name" value="Ald_Fedxn_OxRdtase_N"/>
</dbReference>
<dbReference type="Gene3D" id="1.10.569.10">
    <property type="entry name" value="Aldehyde Ferredoxin Oxidoreductase Protein, subunit A, domain 2"/>
    <property type="match status" value="1"/>
</dbReference>
<evidence type="ECO:0000313" key="10">
    <source>
        <dbReference type="EMBL" id="RJP67787.1"/>
    </source>
</evidence>
<evidence type="ECO:0000313" key="11">
    <source>
        <dbReference type="Proteomes" id="UP000285961"/>
    </source>
</evidence>
<dbReference type="InterPro" id="IPR013984">
    <property type="entry name" value="Ald_Fedxn_OxRdtase_dom2"/>
</dbReference>
<dbReference type="GO" id="GO:0016625">
    <property type="term" value="F:oxidoreductase activity, acting on the aldehyde or oxo group of donors, iron-sulfur protein as acceptor"/>
    <property type="evidence" value="ECO:0007669"/>
    <property type="project" value="InterPro"/>
</dbReference>
<comment type="caution">
    <text evidence="10">The sequence shown here is derived from an EMBL/GenBank/DDBJ whole genome shotgun (WGS) entry which is preliminary data.</text>
</comment>
<name>A0A419EUA5_9BACT</name>
<evidence type="ECO:0000256" key="3">
    <source>
        <dbReference type="ARBA" id="ARBA00022485"/>
    </source>
</evidence>
<reference evidence="10 11" key="1">
    <citation type="journal article" date="2017" name="ISME J.">
        <title>Energy and carbon metabolisms in a deep terrestrial subsurface fluid microbial community.</title>
        <authorList>
            <person name="Momper L."/>
            <person name="Jungbluth S.P."/>
            <person name="Lee M.D."/>
            <person name="Amend J.P."/>
        </authorList>
    </citation>
    <scope>NUCLEOTIDE SEQUENCE [LARGE SCALE GENOMIC DNA]</scope>
    <source>
        <strain evidence="10">SURF_17</strain>
    </source>
</reference>
<dbReference type="Pfam" id="PF01314">
    <property type="entry name" value="AFOR_C"/>
    <property type="match status" value="1"/>
</dbReference>
<keyword evidence="6" id="KW-0408">Iron</keyword>
<keyword evidence="7" id="KW-0411">Iron-sulfur</keyword>
<evidence type="ECO:0000256" key="4">
    <source>
        <dbReference type="ARBA" id="ARBA00022723"/>
    </source>
</evidence>
<comment type="similarity">
    <text evidence="2">Belongs to the AOR/FOR family.</text>
</comment>
<dbReference type="GO" id="GO:0046872">
    <property type="term" value="F:metal ion binding"/>
    <property type="evidence" value="ECO:0007669"/>
    <property type="project" value="UniProtKB-KW"/>
</dbReference>
<dbReference type="Gene3D" id="3.60.9.10">
    <property type="entry name" value="Aldehyde ferredoxin oxidoreductase, N-terminal domain"/>
    <property type="match status" value="1"/>
</dbReference>
<keyword evidence="5" id="KW-0560">Oxidoreductase</keyword>
<dbReference type="SUPFAM" id="SSF48310">
    <property type="entry name" value="Aldehyde ferredoxin oxidoreductase, C-terminal domains"/>
    <property type="match status" value="1"/>
</dbReference>
<dbReference type="PANTHER" id="PTHR30038:SF0">
    <property type="entry name" value="TUNGSTEN-CONTAINING ALDEHYDE FERREDOXIN OXIDOREDUCTASE"/>
    <property type="match status" value="1"/>
</dbReference>
<gene>
    <name evidence="10" type="ORF">C4532_14125</name>
</gene>
<proteinExistence type="inferred from homology"/>
<evidence type="ECO:0000256" key="1">
    <source>
        <dbReference type="ARBA" id="ARBA00001966"/>
    </source>
</evidence>
<evidence type="ECO:0000256" key="5">
    <source>
        <dbReference type="ARBA" id="ARBA00023002"/>
    </source>
</evidence>
<dbReference type="InterPro" id="IPR036021">
    <property type="entry name" value="Tungsten_al_ferr_oxy-like_C"/>
</dbReference>
<dbReference type="SUPFAM" id="SSF56228">
    <property type="entry name" value="Aldehyde ferredoxin oxidoreductase, N-terminal domain"/>
    <property type="match status" value="1"/>
</dbReference>